<evidence type="ECO:0000313" key="2">
    <source>
        <dbReference type="EMBL" id="CBX27459.1"/>
    </source>
</evidence>
<dbReference type="PANTHER" id="PTHR22916:SF3">
    <property type="entry name" value="UDP-GLCNAC:BETAGAL BETA-1,3-N-ACETYLGLUCOSAMINYLTRANSFERASE-LIKE PROTEIN 1"/>
    <property type="match status" value="1"/>
</dbReference>
<dbReference type="GO" id="GO:0016758">
    <property type="term" value="F:hexosyltransferase activity"/>
    <property type="evidence" value="ECO:0007669"/>
    <property type="project" value="UniProtKB-ARBA"/>
</dbReference>
<proteinExistence type="predicted"/>
<dbReference type="SUPFAM" id="SSF53448">
    <property type="entry name" value="Nucleotide-diphospho-sugar transferases"/>
    <property type="match status" value="1"/>
</dbReference>
<gene>
    <name evidence="2" type="ORF">N47_H22810</name>
</gene>
<dbReference type="PANTHER" id="PTHR22916">
    <property type="entry name" value="GLYCOSYLTRANSFERASE"/>
    <property type="match status" value="1"/>
</dbReference>
<name>E1YA65_9BACT</name>
<dbReference type="CAZy" id="GT2">
    <property type="family name" value="Glycosyltransferase Family 2"/>
</dbReference>
<protein>
    <recommendedName>
        <fullName evidence="1">Glycosyltransferase 2-like domain-containing protein</fullName>
    </recommendedName>
</protein>
<feature type="domain" description="Glycosyltransferase 2-like" evidence="1">
    <location>
        <begin position="8"/>
        <end position="113"/>
    </location>
</feature>
<dbReference type="Gene3D" id="3.90.550.10">
    <property type="entry name" value="Spore Coat Polysaccharide Biosynthesis Protein SpsA, Chain A"/>
    <property type="match status" value="1"/>
</dbReference>
<dbReference type="EMBL" id="FR695866">
    <property type="protein sequence ID" value="CBX27459.1"/>
    <property type="molecule type" value="Genomic_DNA"/>
</dbReference>
<dbReference type="Pfam" id="PF00535">
    <property type="entry name" value="Glycos_transf_2"/>
    <property type="match status" value="1"/>
</dbReference>
<organism evidence="2">
    <name type="scientific">uncultured Desulfobacterium sp</name>
    <dbReference type="NCBI Taxonomy" id="201089"/>
    <lineage>
        <taxon>Bacteria</taxon>
        <taxon>Pseudomonadati</taxon>
        <taxon>Thermodesulfobacteriota</taxon>
        <taxon>Desulfobacteria</taxon>
        <taxon>Desulfobacterales</taxon>
        <taxon>Desulfobacteriaceae</taxon>
        <taxon>Desulfobacterium</taxon>
        <taxon>environmental samples</taxon>
    </lineage>
</organism>
<dbReference type="AlphaFoldDB" id="E1YA65"/>
<dbReference type="InterPro" id="IPR001173">
    <property type="entry name" value="Glyco_trans_2-like"/>
</dbReference>
<dbReference type="InterPro" id="IPR029044">
    <property type="entry name" value="Nucleotide-diphossugar_trans"/>
</dbReference>
<reference evidence="2" key="1">
    <citation type="journal article" date="2011" name="Environ. Microbiol.">
        <title>Genomic insights into the metabolic potential of the polycyclic aromatic hydrocarbon degrading sulfate-reducing Deltaproteobacterium N47.</title>
        <authorList>
            <person name="Bergmann F."/>
            <person name="Selesi D."/>
            <person name="Weinmaier T."/>
            <person name="Tischler P."/>
            <person name="Rattei T."/>
            <person name="Meckenstock R.U."/>
        </authorList>
    </citation>
    <scope>NUCLEOTIDE SEQUENCE</scope>
</reference>
<evidence type="ECO:0000259" key="1">
    <source>
        <dbReference type="Pfam" id="PF00535"/>
    </source>
</evidence>
<dbReference type="CDD" id="cd00761">
    <property type="entry name" value="Glyco_tranf_GTA_type"/>
    <property type="match status" value="1"/>
</dbReference>
<sequence>MQQPPFVSICIPVYNGAQYLRETIQSALDQTFSDFELLIIDDGSSDESISIISEFECIDPRIVFLRNNRRLGLVGNWNECIKKSCGKWIKFIFQDDLLEPDCLKKMIDFIEKSSGKEKMIFCKRDFIVKSHVPDELDNEKIQRKYLWDIFPNKVHISPIDTVKIIIRYPGLNVIGEPSSFLIHREIFDKFGLFDSTMHQVCDLEYWFRVGVNMQYLLIPETLVHFRIHKQSTTSSNRDKNWMQMRYLDRILLFIKFMTDNSYTSFREKLNMWPFKIFLQTQTAIFARRARIDAETERNYQSKGDFIDFCREHRDIRILSNTNYFTLVVNYFISRCCLEIKWAFDGL</sequence>
<accession>E1YA65</accession>